<dbReference type="RefSeq" id="XP_012210282.1">
    <property type="nucleotide sequence ID" value="XM_012354892.1"/>
</dbReference>
<dbReference type="KEGG" id="spar:SPRG_15744"/>
<dbReference type="STRING" id="695850.A0A067BQD6"/>
<keyword evidence="1" id="KW-1133">Transmembrane helix</keyword>
<proteinExistence type="predicted"/>
<dbReference type="EMBL" id="KK583378">
    <property type="protein sequence ID" value="KDO18995.1"/>
    <property type="molecule type" value="Genomic_DNA"/>
</dbReference>
<feature type="transmembrane region" description="Helical" evidence="1">
    <location>
        <begin position="41"/>
        <end position="61"/>
    </location>
</feature>
<dbReference type="Gene3D" id="3.40.50.150">
    <property type="entry name" value="Vaccinia Virus protein VP39"/>
    <property type="match status" value="1"/>
</dbReference>
<dbReference type="OrthoDB" id="8300214at2759"/>
<dbReference type="InterPro" id="IPR029063">
    <property type="entry name" value="SAM-dependent_MTases_sf"/>
</dbReference>
<keyword evidence="3" id="KW-1185">Reference proteome</keyword>
<evidence type="ECO:0000313" key="3">
    <source>
        <dbReference type="Proteomes" id="UP000030745"/>
    </source>
</evidence>
<gene>
    <name evidence="2" type="ORF">SPRG_15744</name>
</gene>
<evidence type="ECO:0000313" key="2">
    <source>
        <dbReference type="EMBL" id="KDO18995.1"/>
    </source>
</evidence>
<dbReference type="Proteomes" id="UP000030745">
    <property type="component" value="Unassembled WGS sequence"/>
</dbReference>
<protein>
    <submittedName>
        <fullName evidence="2">Uncharacterized protein</fullName>
    </submittedName>
</protein>
<dbReference type="VEuPathDB" id="FungiDB:SPRG_15744"/>
<accession>A0A067BQD6</accession>
<sequence>MGIATFISRYLPPFYAFFVAPLIGGHSDRSYLSWGRRNKSLLVGTALIVVSVLHTLAAANLQDNIVVLPLSYLSPTFYLRRAAFLLKVGDLDRTQSANSITEHCGDGNALFKAFHDDDIVYTSANWDGLPPNASLRDAQRHKVQRMLGLL</sequence>
<keyword evidence="1" id="KW-0472">Membrane</keyword>
<name>A0A067BQD6_SAPPC</name>
<organism evidence="2 3">
    <name type="scientific">Saprolegnia parasitica (strain CBS 223.65)</name>
    <dbReference type="NCBI Taxonomy" id="695850"/>
    <lineage>
        <taxon>Eukaryota</taxon>
        <taxon>Sar</taxon>
        <taxon>Stramenopiles</taxon>
        <taxon>Oomycota</taxon>
        <taxon>Saprolegniomycetes</taxon>
        <taxon>Saprolegniales</taxon>
        <taxon>Saprolegniaceae</taxon>
        <taxon>Saprolegnia</taxon>
    </lineage>
</organism>
<keyword evidence="1" id="KW-0812">Transmembrane</keyword>
<reference evidence="2 3" key="1">
    <citation type="journal article" date="2013" name="PLoS Genet.">
        <title>Distinctive expansion of potential virulence genes in the genome of the oomycete fish pathogen Saprolegnia parasitica.</title>
        <authorList>
            <person name="Jiang R.H."/>
            <person name="de Bruijn I."/>
            <person name="Haas B.J."/>
            <person name="Belmonte R."/>
            <person name="Lobach L."/>
            <person name="Christie J."/>
            <person name="van den Ackerveken G."/>
            <person name="Bottin A."/>
            <person name="Bulone V."/>
            <person name="Diaz-Moreno S.M."/>
            <person name="Dumas B."/>
            <person name="Fan L."/>
            <person name="Gaulin E."/>
            <person name="Govers F."/>
            <person name="Grenville-Briggs L.J."/>
            <person name="Horner N.R."/>
            <person name="Levin J.Z."/>
            <person name="Mammella M."/>
            <person name="Meijer H.J."/>
            <person name="Morris P."/>
            <person name="Nusbaum C."/>
            <person name="Oome S."/>
            <person name="Phillips A.J."/>
            <person name="van Rooyen D."/>
            <person name="Rzeszutek E."/>
            <person name="Saraiva M."/>
            <person name="Secombes C.J."/>
            <person name="Seidl M.F."/>
            <person name="Snel B."/>
            <person name="Stassen J.H."/>
            <person name="Sykes S."/>
            <person name="Tripathy S."/>
            <person name="van den Berg H."/>
            <person name="Vega-Arreguin J.C."/>
            <person name="Wawra S."/>
            <person name="Young S.K."/>
            <person name="Zeng Q."/>
            <person name="Dieguez-Uribeondo J."/>
            <person name="Russ C."/>
            <person name="Tyler B.M."/>
            <person name="van West P."/>
        </authorList>
    </citation>
    <scope>NUCLEOTIDE SEQUENCE [LARGE SCALE GENOMIC DNA]</scope>
    <source>
        <strain evidence="2 3">CBS 223.65</strain>
    </source>
</reference>
<evidence type="ECO:0000256" key="1">
    <source>
        <dbReference type="SAM" id="Phobius"/>
    </source>
</evidence>
<dbReference type="AlphaFoldDB" id="A0A067BQD6"/>
<dbReference type="GeneID" id="24137438"/>